<dbReference type="HOGENOM" id="CLU_2530041_0_0_1"/>
<dbReference type="Gene3D" id="2.170.300.10">
    <property type="entry name" value="Tie2 ligand-binding domain superfamily"/>
    <property type="match status" value="1"/>
</dbReference>
<dbReference type="STRING" id="36166.T1GK47"/>
<name>T1GK47_MEGSC</name>
<dbReference type="InterPro" id="IPR042635">
    <property type="entry name" value="MEGF10/SREC1/2-like"/>
</dbReference>
<dbReference type="Proteomes" id="UP000015102">
    <property type="component" value="Unassembled WGS sequence"/>
</dbReference>
<dbReference type="AlphaFoldDB" id="T1GK47"/>
<accession>T1GK47</accession>
<evidence type="ECO:0000313" key="4">
    <source>
        <dbReference type="Proteomes" id="UP000015102"/>
    </source>
</evidence>
<keyword evidence="1" id="KW-0245">EGF-like domain</keyword>
<dbReference type="EnsemblMetazoa" id="MESCA003862-RA">
    <property type="protein sequence ID" value="MESCA003862-PA"/>
    <property type="gene ID" value="MESCA003862"/>
</dbReference>
<dbReference type="GO" id="GO:0005044">
    <property type="term" value="F:scavenger receptor activity"/>
    <property type="evidence" value="ECO:0007669"/>
    <property type="project" value="InterPro"/>
</dbReference>
<dbReference type="PROSITE" id="PS00022">
    <property type="entry name" value="EGF_1"/>
    <property type="match status" value="1"/>
</dbReference>
<feature type="domain" description="EGF-like" evidence="2">
    <location>
        <begin position="49"/>
        <end position="60"/>
    </location>
</feature>
<evidence type="ECO:0000259" key="2">
    <source>
        <dbReference type="PROSITE" id="PS00022"/>
    </source>
</evidence>
<keyword evidence="4" id="KW-1185">Reference proteome</keyword>
<organism evidence="3 4">
    <name type="scientific">Megaselia scalaris</name>
    <name type="common">Humpbacked fly</name>
    <name type="synonym">Phora scalaris</name>
    <dbReference type="NCBI Taxonomy" id="36166"/>
    <lineage>
        <taxon>Eukaryota</taxon>
        <taxon>Metazoa</taxon>
        <taxon>Ecdysozoa</taxon>
        <taxon>Arthropoda</taxon>
        <taxon>Hexapoda</taxon>
        <taxon>Insecta</taxon>
        <taxon>Pterygota</taxon>
        <taxon>Neoptera</taxon>
        <taxon>Endopterygota</taxon>
        <taxon>Diptera</taxon>
        <taxon>Brachycera</taxon>
        <taxon>Muscomorpha</taxon>
        <taxon>Platypezoidea</taxon>
        <taxon>Phoridae</taxon>
        <taxon>Megaseliini</taxon>
        <taxon>Megaselia</taxon>
    </lineage>
</organism>
<protein>
    <recommendedName>
        <fullName evidence="2">EGF-like domain-containing protein</fullName>
    </recommendedName>
</protein>
<dbReference type="InterPro" id="IPR000742">
    <property type="entry name" value="EGF"/>
</dbReference>
<sequence>MTPFLECFTNRKLDDFFKILLSNWILWDNCDKACRCKNNSSCDPKTGECICSIGWTGNDCSEPCPFGTFGAGCKEKCQDIVHVF</sequence>
<reference evidence="4" key="1">
    <citation type="submission" date="2013-02" db="EMBL/GenBank/DDBJ databases">
        <authorList>
            <person name="Hughes D."/>
        </authorList>
    </citation>
    <scope>NUCLEOTIDE SEQUENCE</scope>
    <source>
        <strain>Durham</strain>
        <strain evidence="4">NC isolate 2 -- Noor lab</strain>
    </source>
</reference>
<dbReference type="PANTHER" id="PTHR24043:SF8">
    <property type="entry name" value="EGF-LIKE DOMAIN-CONTAINING PROTEIN"/>
    <property type="match status" value="1"/>
</dbReference>
<proteinExistence type="predicted"/>
<evidence type="ECO:0000313" key="3">
    <source>
        <dbReference type="EnsemblMetazoa" id="MESCA003862-PA"/>
    </source>
</evidence>
<evidence type="ECO:0000256" key="1">
    <source>
        <dbReference type="ARBA" id="ARBA00022536"/>
    </source>
</evidence>
<dbReference type="PANTHER" id="PTHR24043">
    <property type="entry name" value="SCAVENGER RECEPTOR CLASS F"/>
    <property type="match status" value="1"/>
</dbReference>
<dbReference type="EMBL" id="CAQQ02086959">
    <property type="status" value="NOT_ANNOTATED_CDS"/>
    <property type="molecule type" value="Genomic_DNA"/>
</dbReference>
<reference evidence="3" key="2">
    <citation type="submission" date="2015-06" db="UniProtKB">
        <authorList>
            <consortium name="EnsemblMetazoa"/>
        </authorList>
    </citation>
    <scope>IDENTIFICATION</scope>
</reference>